<proteinExistence type="predicted"/>
<dbReference type="InterPro" id="IPR036271">
    <property type="entry name" value="Tet_transcr_reg_TetR-rel_C_sf"/>
</dbReference>
<dbReference type="InterPro" id="IPR050109">
    <property type="entry name" value="HTH-type_TetR-like_transc_reg"/>
</dbReference>
<dbReference type="KEGG" id="cmb:CSW64_07345"/>
<feature type="domain" description="HTH tetR-type" evidence="6">
    <location>
        <begin position="26"/>
        <end position="86"/>
    </location>
</feature>
<dbReference type="PANTHER" id="PTHR30055">
    <property type="entry name" value="HTH-TYPE TRANSCRIPTIONAL REGULATOR RUTR"/>
    <property type="match status" value="1"/>
</dbReference>
<evidence type="ECO:0000256" key="4">
    <source>
        <dbReference type="PROSITE-ProRule" id="PRU00335"/>
    </source>
</evidence>
<feature type="region of interest" description="Disordered" evidence="5">
    <location>
        <begin position="1"/>
        <end position="23"/>
    </location>
</feature>
<evidence type="ECO:0000256" key="1">
    <source>
        <dbReference type="ARBA" id="ARBA00023015"/>
    </source>
</evidence>
<evidence type="ECO:0000259" key="6">
    <source>
        <dbReference type="PROSITE" id="PS50977"/>
    </source>
</evidence>
<dbReference type="InterPro" id="IPR009057">
    <property type="entry name" value="Homeodomain-like_sf"/>
</dbReference>
<dbReference type="SUPFAM" id="SSF48498">
    <property type="entry name" value="Tetracyclin repressor-like, C-terminal domain"/>
    <property type="match status" value="1"/>
</dbReference>
<dbReference type="InterPro" id="IPR023772">
    <property type="entry name" value="DNA-bd_HTH_TetR-type_CS"/>
</dbReference>
<keyword evidence="3" id="KW-0804">Transcription</keyword>
<dbReference type="InterPro" id="IPR015292">
    <property type="entry name" value="Tscrpt_reg_YbiH_C"/>
</dbReference>
<dbReference type="PROSITE" id="PS50977">
    <property type="entry name" value="HTH_TETR_2"/>
    <property type="match status" value="1"/>
</dbReference>
<keyword evidence="1" id="KW-0805">Transcription regulation</keyword>
<accession>A0A2D2AW98</accession>
<sequence length="233" mass="24897">MPPAETSDDAPVRGRRQPAAGYRKGEATRARFLEVALAVFGREGFAGATTRRIAEEAGASLPTLNYYFGDKEGLYRACAEEIARRSHDAISEIAIRSAEALRAPMPPAAARNELKRLFGALVRFVMTSDGGATRALFVQREMTDPGAAAEILYGALWSPAIELIGALISRAMGQPETLAEARVRAVLLLSSLTAFQTGRMVIDRALGEQGAGLDQVAVVTRVIEEQIDAIGPA</sequence>
<keyword evidence="2 4" id="KW-0238">DNA-binding</keyword>
<dbReference type="Proteomes" id="UP000228945">
    <property type="component" value="Chromosome"/>
</dbReference>
<evidence type="ECO:0000313" key="7">
    <source>
        <dbReference type="EMBL" id="ATQ42245.1"/>
    </source>
</evidence>
<dbReference type="EMBL" id="CP024201">
    <property type="protein sequence ID" value="ATQ42245.1"/>
    <property type="molecule type" value="Genomic_DNA"/>
</dbReference>
<dbReference type="Gene3D" id="1.10.10.60">
    <property type="entry name" value="Homeodomain-like"/>
    <property type="match status" value="1"/>
</dbReference>
<evidence type="ECO:0000256" key="2">
    <source>
        <dbReference type="ARBA" id="ARBA00023125"/>
    </source>
</evidence>
<protein>
    <submittedName>
        <fullName evidence="7">TetR family transcriptional regulator</fullName>
    </submittedName>
</protein>
<name>A0A2D2AW98_9CAUL</name>
<dbReference type="GO" id="GO:0000976">
    <property type="term" value="F:transcription cis-regulatory region binding"/>
    <property type="evidence" value="ECO:0007669"/>
    <property type="project" value="TreeGrafter"/>
</dbReference>
<dbReference type="SUPFAM" id="SSF46689">
    <property type="entry name" value="Homeodomain-like"/>
    <property type="match status" value="1"/>
</dbReference>
<dbReference type="Pfam" id="PF00440">
    <property type="entry name" value="TetR_N"/>
    <property type="match status" value="1"/>
</dbReference>
<dbReference type="RefSeq" id="WP_099621502.1">
    <property type="nucleotide sequence ID" value="NZ_CP024201.1"/>
</dbReference>
<reference evidence="7 8" key="1">
    <citation type="submission" date="2017-10" db="EMBL/GenBank/DDBJ databases">
        <title>Genome sequence of Caulobacter mirabilis FWC38.</title>
        <authorList>
            <person name="Fiebig A."/>
            <person name="Crosson S."/>
        </authorList>
    </citation>
    <scope>NUCLEOTIDE SEQUENCE [LARGE SCALE GENOMIC DNA]</scope>
    <source>
        <strain evidence="7 8">FWC 38</strain>
    </source>
</reference>
<feature type="DNA-binding region" description="H-T-H motif" evidence="4">
    <location>
        <begin position="49"/>
        <end position="68"/>
    </location>
</feature>
<dbReference type="PROSITE" id="PS01081">
    <property type="entry name" value="HTH_TETR_1"/>
    <property type="match status" value="1"/>
</dbReference>
<organism evidence="7 8">
    <name type="scientific">Caulobacter mirabilis</name>
    <dbReference type="NCBI Taxonomy" id="69666"/>
    <lineage>
        <taxon>Bacteria</taxon>
        <taxon>Pseudomonadati</taxon>
        <taxon>Pseudomonadota</taxon>
        <taxon>Alphaproteobacteria</taxon>
        <taxon>Caulobacterales</taxon>
        <taxon>Caulobacteraceae</taxon>
        <taxon>Caulobacter</taxon>
    </lineage>
</organism>
<dbReference type="Pfam" id="PF09209">
    <property type="entry name" value="CecR_C"/>
    <property type="match status" value="1"/>
</dbReference>
<dbReference type="GO" id="GO:0003700">
    <property type="term" value="F:DNA-binding transcription factor activity"/>
    <property type="evidence" value="ECO:0007669"/>
    <property type="project" value="TreeGrafter"/>
</dbReference>
<evidence type="ECO:0000313" key="8">
    <source>
        <dbReference type="Proteomes" id="UP000228945"/>
    </source>
</evidence>
<dbReference type="PRINTS" id="PR00455">
    <property type="entry name" value="HTHTETR"/>
</dbReference>
<dbReference type="AlphaFoldDB" id="A0A2D2AW98"/>
<evidence type="ECO:0000256" key="5">
    <source>
        <dbReference type="SAM" id="MobiDB-lite"/>
    </source>
</evidence>
<evidence type="ECO:0000256" key="3">
    <source>
        <dbReference type="ARBA" id="ARBA00023163"/>
    </source>
</evidence>
<dbReference type="Gene3D" id="1.10.357.10">
    <property type="entry name" value="Tetracycline Repressor, domain 2"/>
    <property type="match status" value="1"/>
</dbReference>
<dbReference type="OrthoDB" id="2356263at2"/>
<gene>
    <name evidence="7" type="ORF">CSW64_07345</name>
</gene>
<dbReference type="InterPro" id="IPR001647">
    <property type="entry name" value="HTH_TetR"/>
</dbReference>
<keyword evidence="8" id="KW-1185">Reference proteome</keyword>
<dbReference type="PANTHER" id="PTHR30055:SF234">
    <property type="entry name" value="HTH-TYPE TRANSCRIPTIONAL REGULATOR BETI"/>
    <property type="match status" value="1"/>
</dbReference>